<evidence type="ECO:0000313" key="3">
    <source>
        <dbReference type="Proteomes" id="UP000184082"/>
    </source>
</evidence>
<dbReference type="STRING" id="1121266.SAMN02745883_00886"/>
<dbReference type="PANTHER" id="PTHR47619">
    <property type="entry name" value="METALLO-HYDROLASE YYCJ-RELATED"/>
    <property type="match status" value="1"/>
</dbReference>
<dbReference type="SUPFAM" id="SSF56281">
    <property type="entry name" value="Metallo-hydrolase/oxidoreductase"/>
    <property type="match status" value="1"/>
</dbReference>
<name>A0A1M6NHM1_9FIRM</name>
<dbReference type="SMART" id="SM00849">
    <property type="entry name" value="Lactamase_B"/>
    <property type="match status" value="1"/>
</dbReference>
<dbReference type="InterPro" id="IPR036866">
    <property type="entry name" value="RibonucZ/Hydroxyglut_hydro"/>
</dbReference>
<feature type="domain" description="Metallo-beta-lactamase" evidence="1">
    <location>
        <begin position="13"/>
        <end position="193"/>
    </location>
</feature>
<organism evidence="2 3">
    <name type="scientific">Caminicella sporogenes DSM 14501</name>
    <dbReference type="NCBI Taxonomy" id="1121266"/>
    <lineage>
        <taxon>Bacteria</taxon>
        <taxon>Bacillati</taxon>
        <taxon>Bacillota</taxon>
        <taxon>Clostridia</taxon>
        <taxon>Peptostreptococcales</taxon>
        <taxon>Caminicellaceae</taxon>
        <taxon>Caminicella</taxon>
    </lineage>
</organism>
<dbReference type="EMBL" id="FRAJ01000006">
    <property type="protein sequence ID" value="SHJ95133.1"/>
    <property type="molecule type" value="Genomic_DNA"/>
</dbReference>
<keyword evidence="3" id="KW-1185">Reference proteome</keyword>
<dbReference type="RefSeq" id="WP_072966164.1">
    <property type="nucleotide sequence ID" value="NZ_FRAJ01000006.1"/>
</dbReference>
<proteinExistence type="predicted"/>
<dbReference type="InterPro" id="IPR052533">
    <property type="entry name" value="WalJ/YycJ-like"/>
</dbReference>
<dbReference type="Gene3D" id="3.60.15.10">
    <property type="entry name" value="Ribonuclease Z/Hydroxyacylglutathione hydrolase-like"/>
    <property type="match status" value="1"/>
</dbReference>
<accession>A0A1M6NHM1</accession>
<dbReference type="AlphaFoldDB" id="A0A1M6NHM1"/>
<gene>
    <name evidence="2" type="ORF">SAMN02745883_00886</name>
</gene>
<evidence type="ECO:0000259" key="1">
    <source>
        <dbReference type="SMART" id="SM00849"/>
    </source>
</evidence>
<protein>
    <submittedName>
        <fullName evidence="2">Phosphoribosyl 1,2-cyclic phosphodiesterase</fullName>
    </submittedName>
</protein>
<dbReference type="InterPro" id="IPR001279">
    <property type="entry name" value="Metallo-B-lactamas"/>
</dbReference>
<dbReference type="Proteomes" id="UP000184082">
    <property type="component" value="Unassembled WGS sequence"/>
</dbReference>
<evidence type="ECO:0000313" key="2">
    <source>
        <dbReference type="EMBL" id="SHJ95133.1"/>
    </source>
</evidence>
<dbReference type="Pfam" id="PF12706">
    <property type="entry name" value="Lactamase_B_2"/>
    <property type="match status" value="1"/>
</dbReference>
<sequence>MSLTFCSLASGSSGNCQFIGSKDTKLLIDAGLTGKYIINALQNIGIEGKDIDGLLVTHEHIDHIKSVGILMRKFDIPLYIKEKTWEVIKNKIGKIDGKDIKILKDNEPFYIGDIKIKPYSISHDAVDPIGFSFIGYNSKISITTDLGYVSDEIIEEIKDSDLLVIEANHDVETLKMGKYPWFLKKRILSEEGHLSNEAAGKIVAQVVEKGNVSYVVLAHLSKENNFPELAYETVKNIVEERKIKVGRDIFLDLTYRDKISRLYNVRK</sequence>
<reference evidence="2 3" key="1">
    <citation type="submission" date="2016-11" db="EMBL/GenBank/DDBJ databases">
        <authorList>
            <person name="Jaros S."/>
            <person name="Januszkiewicz K."/>
            <person name="Wedrychowicz H."/>
        </authorList>
    </citation>
    <scope>NUCLEOTIDE SEQUENCE [LARGE SCALE GENOMIC DNA]</scope>
    <source>
        <strain evidence="2 3">DSM 14501</strain>
    </source>
</reference>
<dbReference type="PANTHER" id="PTHR47619:SF1">
    <property type="entry name" value="EXODEOXYRIBONUCLEASE WALJ"/>
    <property type="match status" value="1"/>
</dbReference>